<keyword evidence="9" id="KW-0961">Cell wall biogenesis/degradation</keyword>
<evidence type="ECO:0000256" key="2">
    <source>
        <dbReference type="ARBA" id="ARBA00004776"/>
    </source>
</evidence>
<comment type="cofactor">
    <cofactor evidence="1">
        <name>Zn(2+)</name>
        <dbReference type="ChEBI" id="CHEBI:29105"/>
    </cofactor>
</comment>
<dbReference type="PANTHER" id="PTHR37425">
    <property type="match status" value="1"/>
</dbReference>
<evidence type="ECO:0000313" key="14">
    <source>
        <dbReference type="EMBL" id="WWT33702.1"/>
    </source>
</evidence>
<evidence type="ECO:0000256" key="7">
    <source>
        <dbReference type="ARBA" id="ARBA00022833"/>
    </source>
</evidence>
<evidence type="ECO:0000313" key="15">
    <source>
        <dbReference type="Proteomes" id="UP001369958"/>
    </source>
</evidence>
<evidence type="ECO:0000256" key="6">
    <source>
        <dbReference type="ARBA" id="ARBA00022801"/>
    </source>
</evidence>
<dbReference type="InterPro" id="IPR009045">
    <property type="entry name" value="Zn_M74/Hedgehog-like"/>
</dbReference>
<dbReference type="Proteomes" id="UP001369958">
    <property type="component" value="Chromosome"/>
</dbReference>
<dbReference type="CDD" id="cd14844">
    <property type="entry name" value="Zn-DD-carboxypeptidase_like"/>
    <property type="match status" value="1"/>
</dbReference>
<gene>
    <name evidence="14" type="ORF">V6617_04360</name>
</gene>
<dbReference type="PANTHER" id="PTHR37425:SF1">
    <property type="entry name" value="OUTER MEMBRANE PROTEIN"/>
    <property type="match status" value="1"/>
</dbReference>
<evidence type="ECO:0000256" key="4">
    <source>
        <dbReference type="ARBA" id="ARBA00022723"/>
    </source>
</evidence>
<feature type="region of interest" description="Disordered" evidence="12">
    <location>
        <begin position="247"/>
        <end position="283"/>
    </location>
</feature>
<evidence type="ECO:0000256" key="8">
    <source>
        <dbReference type="ARBA" id="ARBA00023049"/>
    </source>
</evidence>
<keyword evidence="15" id="KW-1185">Reference proteome</keyword>
<dbReference type="SUPFAM" id="SSF55166">
    <property type="entry name" value="Hedgehog/DD-peptidase"/>
    <property type="match status" value="1"/>
</dbReference>
<organism evidence="14 15">
    <name type="scientific">Pelagibacterium nitratireducens</name>
    <dbReference type="NCBI Taxonomy" id="1046114"/>
    <lineage>
        <taxon>Bacteria</taxon>
        <taxon>Pseudomonadati</taxon>
        <taxon>Pseudomonadota</taxon>
        <taxon>Alphaproteobacteria</taxon>
        <taxon>Hyphomicrobiales</taxon>
        <taxon>Devosiaceae</taxon>
        <taxon>Pelagibacterium</taxon>
    </lineage>
</organism>
<accession>A0ABZ2I1H9</accession>
<dbReference type="Gene3D" id="3.30.1380.10">
    <property type="match status" value="1"/>
</dbReference>
<protein>
    <recommendedName>
        <fullName evidence="11">Murein endopeptidase K</fullName>
    </recommendedName>
</protein>
<sequence>MMRAVLALAIALASLLPFALPAQAANEREIYLYYTHTKETIRIVYKRDGRFIQSALQTLNVFLRDWRRNEPANMDPALFDLLWEVYQETRATQPIHIVSAYRSPQTNAMLAANSSGVADNSQHMKGKAIDFFIPGVPISTLRAAGMRKQIGGVGYYPTSGSPFVHLDTGSVRAWPRMTEAQLRDLFPDGRTMHVPSNGRVLSQEGYQLAQAEWQRCHRVPCNAGSPMTGGAVQVADNDRPRTLWDMITGGDEDAAPQSAPQAVASAPAPVQASAPAQAADRDTAPVQLASIEPPAPPVRPADLIAGTMVADTPEPQTIPFQVIDAAEMTRQVAMADTDGIEDAPLPPSMSRAMAELRATTPSAYAPSGGGSFELADVEEAPTPQPRPQFTPAIAASVAPAAPLPTTELSMRPSFGDTIEAASVDPSSELDAFASLFDGVVMPGAAEATESSEPDAATANAMASLAVDAGTLYAPQLAASDTTLLASATLSSSQFAFEGAPDTPTTAGDDVTLATGFARTASLGHSSSEFTPGQTIWVHYDSQAN</sequence>
<keyword evidence="8" id="KW-0482">Metalloprotease</keyword>
<evidence type="ECO:0000256" key="1">
    <source>
        <dbReference type="ARBA" id="ARBA00001947"/>
    </source>
</evidence>
<evidence type="ECO:0000256" key="10">
    <source>
        <dbReference type="ARBA" id="ARBA00093448"/>
    </source>
</evidence>
<dbReference type="Pfam" id="PF05951">
    <property type="entry name" value="Peptidase_M15_2"/>
    <property type="match status" value="1"/>
</dbReference>
<evidence type="ECO:0000256" key="9">
    <source>
        <dbReference type="ARBA" id="ARBA00023316"/>
    </source>
</evidence>
<keyword evidence="3" id="KW-0645">Protease</keyword>
<evidence type="ECO:0000256" key="3">
    <source>
        <dbReference type="ARBA" id="ARBA00022670"/>
    </source>
</evidence>
<keyword evidence="4" id="KW-0479">Metal-binding</keyword>
<proteinExistence type="inferred from homology"/>
<feature type="compositionally biased region" description="Low complexity" evidence="12">
    <location>
        <begin position="255"/>
        <end position="278"/>
    </location>
</feature>
<evidence type="ECO:0000256" key="12">
    <source>
        <dbReference type="SAM" id="MobiDB-lite"/>
    </source>
</evidence>
<feature type="signal peptide" evidence="13">
    <location>
        <begin position="1"/>
        <end position="24"/>
    </location>
</feature>
<feature type="chain" id="PRO_5046606584" description="Murein endopeptidase K" evidence="13">
    <location>
        <begin position="25"/>
        <end position="544"/>
    </location>
</feature>
<evidence type="ECO:0000256" key="13">
    <source>
        <dbReference type="SAM" id="SignalP"/>
    </source>
</evidence>
<keyword evidence="5 13" id="KW-0732">Signal</keyword>
<name>A0ABZ2I1H9_9HYPH</name>
<evidence type="ECO:0000256" key="5">
    <source>
        <dbReference type="ARBA" id="ARBA00022729"/>
    </source>
</evidence>
<keyword evidence="7" id="KW-0862">Zinc</keyword>
<dbReference type="EMBL" id="CP146275">
    <property type="protein sequence ID" value="WWT33702.1"/>
    <property type="molecule type" value="Genomic_DNA"/>
</dbReference>
<dbReference type="RefSeq" id="WP_338609381.1">
    <property type="nucleotide sequence ID" value="NZ_CP146275.1"/>
</dbReference>
<reference evidence="14 15" key="1">
    <citation type="submission" date="2024-02" db="EMBL/GenBank/DDBJ databases">
        <title>Complete genome sequence of Pelagibacterium nitratireducens ZH15.</title>
        <authorList>
            <person name="Zhao L.H."/>
        </authorList>
    </citation>
    <scope>NUCLEOTIDE SEQUENCE [LARGE SCALE GENOMIC DNA]</scope>
    <source>
        <strain evidence="14 15">ZH15</strain>
    </source>
</reference>
<keyword evidence="6" id="KW-0378">Hydrolase</keyword>
<evidence type="ECO:0000256" key="11">
    <source>
        <dbReference type="ARBA" id="ARBA00093666"/>
    </source>
</evidence>
<feature type="region of interest" description="Disordered" evidence="12">
    <location>
        <begin position="362"/>
        <end position="388"/>
    </location>
</feature>
<comment type="similarity">
    <text evidence="10">Belongs to the peptidase M15 family.</text>
</comment>
<comment type="pathway">
    <text evidence="2">Cell wall biogenesis; cell wall polysaccharide biosynthesis.</text>
</comment>
<dbReference type="InterPro" id="IPR010275">
    <property type="entry name" value="MepK"/>
</dbReference>